<name>A0ABX5VN62_9MICO</name>
<dbReference type="EMBL" id="CP040899">
    <property type="protein sequence ID" value="QDB77980.1"/>
    <property type="molecule type" value="Genomic_DNA"/>
</dbReference>
<feature type="domain" description="Penicillin-binding protein transpeptidase" evidence="2">
    <location>
        <begin position="156"/>
        <end position="479"/>
    </location>
</feature>
<dbReference type="PANTHER" id="PTHR30627:SF24">
    <property type="entry name" value="PENICILLIN-BINDING PROTEIN 4B"/>
    <property type="match status" value="1"/>
</dbReference>
<sequence>MNTPVRRLTVVAALMFLALMVAATSVQYVQAPSLNADGRNVRTIYREFGQDRGPIIVAGEAIASSTPVDTDYRYQRSYSQPFLYAHSTGYFAAALSSMTGMELAANDVLGGTADSLVVQRLQDLVTGRQPQGGSVELTLDPRAQQAAWDALGDQRGAVVALDTRTGAILAMVSKPSYDPNALAVHSGSAAQEAYDALVADPTEPLVNRAIGGDLYAPGSSFKIVVAAAAIEADNLDADSPVPSPAQLQLPQSTRVINNPGGIQCTPNDTAPLRYTVEQSCNTTFAQLGMDLGADALREQAEAFGFGQPLRIPLQVTPSSFPQDMDAAQTALASIGQFDVRATPLQMAMVSQAIANDGRQMQPYLVATERNADLEVVSTTEPTELRQSVTPRTAGVLTELMTSVVANGTGRAAQLPGIAVAGKTGTAQSGTDAPPHAWFTSFAPADDPRVAVAVVVENGGFEGDVASGGTTAAPIARQVLAALLLE</sequence>
<feature type="domain" description="Penicillin binding protein A dimerisation" evidence="3">
    <location>
        <begin position="52"/>
        <end position="135"/>
    </location>
</feature>
<evidence type="ECO:0000259" key="3">
    <source>
        <dbReference type="Pfam" id="PF21922"/>
    </source>
</evidence>
<protein>
    <submittedName>
        <fullName evidence="4">Penicillin-binding protein 2</fullName>
    </submittedName>
</protein>
<evidence type="ECO:0000313" key="5">
    <source>
        <dbReference type="Proteomes" id="UP000313948"/>
    </source>
</evidence>
<evidence type="ECO:0000259" key="2">
    <source>
        <dbReference type="Pfam" id="PF00905"/>
    </source>
</evidence>
<feature type="signal peptide" evidence="1">
    <location>
        <begin position="1"/>
        <end position="23"/>
    </location>
</feature>
<gene>
    <name evidence="4" type="ORF">FE251_00115</name>
</gene>
<proteinExistence type="predicted"/>
<dbReference type="InterPro" id="IPR012338">
    <property type="entry name" value="Beta-lactam/transpept-like"/>
</dbReference>
<feature type="chain" id="PRO_5045658633" evidence="1">
    <location>
        <begin position="24"/>
        <end position="485"/>
    </location>
</feature>
<organism evidence="4 5">
    <name type="scientific">Georgenia wutianyii</name>
    <dbReference type="NCBI Taxonomy" id="2585135"/>
    <lineage>
        <taxon>Bacteria</taxon>
        <taxon>Bacillati</taxon>
        <taxon>Actinomycetota</taxon>
        <taxon>Actinomycetes</taxon>
        <taxon>Micrococcales</taxon>
        <taxon>Bogoriellaceae</taxon>
        <taxon>Georgenia</taxon>
    </lineage>
</organism>
<accession>A0ABX5VN62</accession>
<evidence type="ECO:0000256" key="1">
    <source>
        <dbReference type="SAM" id="SignalP"/>
    </source>
</evidence>
<dbReference type="Gene3D" id="3.90.1310.10">
    <property type="entry name" value="Penicillin-binding protein 2a (Domain 2)"/>
    <property type="match status" value="1"/>
</dbReference>
<dbReference type="InterPro" id="IPR050515">
    <property type="entry name" value="Beta-lactam/transpept"/>
</dbReference>
<dbReference type="Gene3D" id="3.40.710.10">
    <property type="entry name" value="DD-peptidase/beta-lactamase superfamily"/>
    <property type="match status" value="1"/>
</dbReference>
<reference evidence="4 5" key="1">
    <citation type="submission" date="2019-05" db="EMBL/GenBank/DDBJ databases">
        <title>Georgenia *** sp. nov., and Georgenia *** sp. nov., isolated from the intestinal contents of plateau pika (Ochotona curzoniae) in the Qinghai-Tibet plateau of China.</title>
        <authorList>
            <person name="Tian Z."/>
        </authorList>
    </citation>
    <scope>NUCLEOTIDE SEQUENCE [LARGE SCALE GENOMIC DNA]</scope>
    <source>
        <strain evidence="4 5">Z294</strain>
    </source>
</reference>
<dbReference type="InterPro" id="IPR054120">
    <property type="entry name" value="PBPA_dimer"/>
</dbReference>
<dbReference type="Proteomes" id="UP000313948">
    <property type="component" value="Chromosome"/>
</dbReference>
<dbReference type="InterPro" id="IPR001460">
    <property type="entry name" value="PCN-bd_Tpept"/>
</dbReference>
<dbReference type="PANTHER" id="PTHR30627">
    <property type="entry name" value="PEPTIDOGLYCAN D,D-TRANSPEPTIDASE"/>
    <property type="match status" value="1"/>
</dbReference>
<keyword evidence="5" id="KW-1185">Reference proteome</keyword>
<dbReference type="Pfam" id="PF21922">
    <property type="entry name" value="PBP_dimer_2"/>
    <property type="match status" value="1"/>
</dbReference>
<dbReference type="RefSeq" id="WP_139072238.1">
    <property type="nucleotide sequence ID" value="NZ_CP040899.1"/>
</dbReference>
<dbReference type="Pfam" id="PF00905">
    <property type="entry name" value="Transpeptidase"/>
    <property type="match status" value="1"/>
</dbReference>
<keyword evidence="1" id="KW-0732">Signal</keyword>
<dbReference type="SUPFAM" id="SSF56601">
    <property type="entry name" value="beta-lactamase/transpeptidase-like"/>
    <property type="match status" value="1"/>
</dbReference>
<evidence type="ECO:0000313" key="4">
    <source>
        <dbReference type="EMBL" id="QDB77980.1"/>
    </source>
</evidence>